<reference evidence="2" key="1">
    <citation type="journal article" date="2011" name="Proc. Natl. Acad. Sci. U.S.A.">
        <title>The genome of the fire ant Solenopsis invicta.</title>
        <authorList>
            <person name="Wurm Y."/>
            <person name="Wang J."/>
            <person name="Riba-Grognuz O."/>
            <person name="Corona M."/>
            <person name="Nygaard S."/>
            <person name="Hunt B.G."/>
            <person name="Ingram K.K."/>
            <person name="Falquet L."/>
            <person name="Nipitwattanaphon M."/>
            <person name="Gotzek D."/>
            <person name="Dijkstra M.B."/>
            <person name="Oettler J."/>
            <person name="Comtesse F."/>
            <person name="Shih C.J."/>
            <person name="Wu W.J."/>
            <person name="Yang C.C."/>
            <person name="Thomas J."/>
            <person name="Beaudoing E."/>
            <person name="Pradervand S."/>
            <person name="Flegel V."/>
            <person name="Cook E.D."/>
            <person name="Fabbretti R."/>
            <person name="Stockinger H."/>
            <person name="Long L."/>
            <person name="Farmerie W.G."/>
            <person name="Oakey J."/>
            <person name="Boomsma J.J."/>
            <person name="Pamilo P."/>
            <person name="Yi S.V."/>
            <person name="Heinze J."/>
            <person name="Goodisman M.A."/>
            <person name="Farinelli L."/>
            <person name="Harshman K."/>
            <person name="Hulo N."/>
            <person name="Cerutti L."/>
            <person name="Xenarios I."/>
            <person name="Shoemaker D."/>
            <person name="Keller L."/>
        </authorList>
    </citation>
    <scope>NUCLEOTIDE SEQUENCE [LARGE SCALE GENOMIC DNA]</scope>
</reference>
<feature type="non-terminal residue" evidence="2">
    <location>
        <position position="160"/>
    </location>
</feature>
<dbReference type="EMBL" id="GL769413">
    <property type="protein sequence ID" value="EFZ10402.1"/>
    <property type="molecule type" value="Genomic_DNA"/>
</dbReference>
<dbReference type="HOGENOM" id="CLU_1656571_0_0_1"/>
<feature type="non-terminal residue" evidence="2">
    <location>
        <position position="1"/>
    </location>
</feature>
<name>E9J9V2_SOLIN</name>
<proteinExistence type="predicted"/>
<evidence type="ECO:0000313" key="2">
    <source>
        <dbReference type="EMBL" id="EFZ10402.1"/>
    </source>
</evidence>
<dbReference type="AlphaFoldDB" id="E9J9V2"/>
<evidence type="ECO:0000256" key="1">
    <source>
        <dbReference type="SAM" id="MobiDB-lite"/>
    </source>
</evidence>
<accession>E9J9V2</accession>
<sequence length="160" mass="18079">LKRSISRKCFYKLCKRQRRNIISEIRNNIRSKKLVRNSTKQHCKIDNILDFCNASNIPNNDNDNINDNNNINGNIDINDGIGNDIDNDKESNTYINVESNEIPSDNDSCNNTSDTSSSVSVSSHESSSFRVTFASCIVENNLNHVQANNVLSLLRTHPCF</sequence>
<protein>
    <submittedName>
        <fullName evidence="2">Uncharacterized protein</fullName>
    </submittedName>
</protein>
<gene>
    <name evidence="2" type="ORF">SINV_06066</name>
</gene>
<organism>
    <name type="scientific">Solenopsis invicta</name>
    <name type="common">Red imported fire ant</name>
    <name type="synonym">Solenopsis wagneri</name>
    <dbReference type="NCBI Taxonomy" id="13686"/>
    <lineage>
        <taxon>Eukaryota</taxon>
        <taxon>Metazoa</taxon>
        <taxon>Ecdysozoa</taxon>
        <taxon>Arthropoda</taxon>
        <taxon>Hexapoda</taxon>
        <taxon>Insecta</taxon>
        <taxon>Pterygota</taxon>
        <taxon>Neoptera</taxon>
        <taxon>Endopterygota</taxon>
        <taxon>Hymenoptera</taxon>
        <taxon>Apocrita</taxon>
        <taxon>Aculeata</taxon>
        <taxon>Formicoidea</taxon>
        <taxon>Formicidae</taxon>
        <taxon>Myrmicinae</taxon>
        <taxon>Solenopsis</taxon>
    </lineage>
</organism>
<feature type="region of interest" description="Disordered" evidence="1">
    <location>
        <begin position="99"/>
        <end position="121"/>
    </location>
</feature>
<feature type="compositionally biased region" description="Low complexity" evidence="1">
    <location>
        <begin position="105"/>
        <end position="121"/>
    </location>
</feature>